<dbReference type="InParanoid" id="W0RP56"/>
<geneLocation type="plasmid" evidence="4 5">
    <name>1</name>
</geneLocation>
<dbReference type="InterPro" id="IPR023753">
    <property type="entry name" value="FAD/NAD-binding_dom"/>
</dbReference>
<proteinExistence type="predicted"/>
<evidence type="ECO:0000313" key="5">
    <source>
        <dbReference type="Proteomes" id="UP000019151"/>
    </source>
</evidence>
<reference evidence="4 5" key="1">
    <citation type="journal article" date="2014" name="Genome Announc.">
        <title>Genome Sequence and Methylome of Soil Bacterium Gemmatirosa kalamazoonensis KBS708T, a Member of the Rarely Cultivated Gemmatimonadetes Phylum.</title>
        <authorList>
            <person name="Debruyn J.M."/>
            <person name="Radosevich M."/>
            <person name="Wommack K.E."/>
            <person name="Polson S.W."/>
            <person name="Hauser L.J."/>
            <person name="Fawaz M.N."/>
            <person name="Korlach J."/>
            <person name="Tsai Y.C."/>
        </authorList>
    </citation>
    <scope>NUCLEOTIDE SEQUENCE [LARGE SCALE GENOMIC DNA]</scope>
    <source>
        <strain evidence="4 5">KBS708</strain>
        <plasmid evidence="5">Plasmid 1</plasmid>
    </source>
</reference>
<dbReference type="Gene3D" id="3.40.30.10">
    <property type="entry name" value="Glutaredoxin"/>
    <property type="match status" value="1"/>
</dbReference>
<dbReference type="EMBL" id="CP007129">
    <property type="protein sequence ID" value="AHG92267.1"/>
    <property type="molecule type" value="Genomic_DNA"/>
</dbReference>
<keyword evidence="5" id="KW-1185">Reference proteome</keyword>
<feature type="domain" description="Cyclic nucleotide-binding" evidence="3">
    <location>
        <begin position="25"/>
        <end position="123"/>
    </location>
</feature>
<dbReference type="Pfam" id="PF07992">
    <property type="entry name" value="Pyr_redox_2"/>
    <property type="match status" value="1"/>
</dbReference>
<dbReference type="PRINTS" id="PR00469">
    <property type="entry name" value="PNDRDTASEII"/>
</dbReference>
<dbReference type="Gene3D" id="3.50.50.60">
    <property type="entry name" value="FAD/NAD(P)-binding domain"/>
    <property type="match status" value="2"/>
</dbReference>
<name>W0RP56_9BACT</name>
<sequence>MWYRPHERMTNPVESADQRASVAAMFPTLTDAQRQRLAAHGRERRVADGEVLVEVGQRDIPFFVVTAGSIEAARPSTSVDRVIVTLEPGMFTGEATMLTGRPAITRLRAAGPGTVLEIPRERLLDAVVRNDPELSDILLRAFVRRRQDLIASGGGDALLLGSTHSAATLRVREFLTRNGHPFTFVDLDRDEGAQDLLDRFDVGVADVPVLVACTGDVLRNPSNEAVARTLGLNAAIDAAQARDVVVVGAGPSGLAAAVYAASEGLDVLVIESDVPGGQAGSSSRIENYLGFPVGISGADLTARAFVQAEKFGAQVLVADGARRLACDWPRYELEVSDGSIVPTRTVIIATGAEYRRLPLVDVARFEGAGVYYAATHMEAQLCRGEEVIVVGGGNSAGQAAVFLTEHCARVHLLVRADGLSESMSKYLINRIEQHPKITLRTRTEVTALLGGAHLERVEWTDRRAGTAETRDLRHVFTMTGADPCTAWLRGCVTLDDRGFIKTGPDLTRDELAAARWPLERVPYLLETSLPGVFAVGDARAGNVKRVASAVGEGSIAVSFVHRVLHA</sequence>
<dbReference type="PANTHER" id="PTHR48105">
    <property type="entry name" value="THIOREDOXIN REDUCTASE 1-RELATED-RELATED"/>
    <property type="match status" value="1"/>
</dbReference>
<dbReference type="CDD" id="cd00038">
    <property type="entry name" value="CAP_ED"/>
    <property type="match status" value="1"/>
</dbReference>
<dbReference type="SUPFAM" id="SSF51206">
    <property type="entry name" value="cAMP-binding domain-like"/>
    <property type="match status" value="1"/>
</dbReference>
<dbReference type="PRINTS" id="PR00368">
    <property type="entry name" value="FADPNR"/>
</dbReference>
<dbReference type="SUPFAM" id="SSF51905">
    <property type="entry name" value="FAD/NAD(P)-binding domain"/>
    <property type="match status" value="1"/>
</dbReference>
<keyword evidence="4" id="KW-0614">Plasmid</keyword>
<dbReference type="InterPro" id="IPR018490">
    <property type="entry name" value="cNMP-bd_dom_sf"/>
</dbReference>
<dbReference type="PATRIC" id="fig|861299.3.peg.4783"/>
<accession>W0RP56</accession>
<dbReference type="HOGENOM" id="CLU_031864_5_8_0"/>
<evidence type="ECO:0000313" key="4">
    <source>
        <dbReference type="EMBL" id="AHG92267.1"/>
    </source>
</evidence>
<evidence type="ECO:0000256" key="2">
    <source>
        <dbReference type="ARBA" id="ARBA00023002"/>
    </source>
</evidence>
<dbReference type="Pfam" id="PF00027">
    <property type="entry name" value="cNMP_binding"/>
    <property type="match status" value="1"/>
</dbReference>
<protein>
    <submittedName>
        <fullName evidence="4">Pyridine nucleotide-disulfide oxidoreductase, FAD/NAD(P)-binding domain protein</fullName>
    </submittedName>
</protein>
<dbReference type="PROSITE" id="PS50042">
    <property type="entry name" value="CNMP_BINDING_3"/>
    <property type="match status" value="1"/>
</dbReference>
<gene>
    <name evidence="4" type="ORF">J421_4732</name>
</gene>
<dbReference type="InterPro" id="IPR000595">
    <property type="entry name" value="cNMP-bd_dom"/>
</dbReference>
<dbReference type="Proteomes" id="UP000019151">
    <property type="component" value="Plasmid 1"/>
</dbReference>
<dbReference type="InterPro" id="IPR014710">
    <property type="entry name" value="RmlC-like_jellyroll"/>
</dbReference>
<dbReference type="InterPro" id="IPR050097">
    <property type="entry name" value="Ferredoxin-NADP_redctase_2"/>
</dbReference>
<dbReference type="AlphaFoldDB" id="W0RP56"/>
<organism evidence="4 5">
    <name type="scientific">Gemmatirosa kalamazoonensis</name>
    <dbReference type="NCBI Taxonomy" id="861299"/>
    <lineage>
        <taxon>Bacteria</taxon>
        <taxon>Pseudomonadati</taxon>
        <taxon>Gemmatimonadota</taxon>
        <taxon>Gemmatimonadia</taxon>
        <taxon>Gemmatimonadales</taxon>
        <taxon>Gemmatimonadaceae</taxon>
        <taxon>Gemmatirosa</taxon>
    </lineage>
</organism>
<keyword evidence="1" id="KW-0285">Flavoprotein</keyword>
<evidence type="ECO:0000256" key="1">
    <source>
        <dbReference type="ARBA" id="ARBA00022630"/>
    </source>
</evidence>
<evidence type="ECO:0000259" key="3">
    <source>
        <dbReference type="PROSITE" id="PS50042"/>
    </source>
</evidence>
<keyword evidence="2" id="KW-0560">Oxidoreductase</keyword>
<dbReference type="Gene3D" id="2.60.120.10">
    <property type="entry name" value="Jelly Rolls"/>
    <property type="match status" value="1"/>
</dbReference>
<dbReference type="GO" id="GO:0016491">
    <property type="term" value="F:oxidoreductase activity"/>
    <property type="evidence" value="ECO:0007669"/>
    <property type="project" value="UniProtKB-KW"/>
</dbReference>
<dbReference type="SMART" id="SM00100">
    <property type="entry name" value="cNMP"/>
    <property type="match status" value="1"/>
</dbReference>
<dbReference type="InterPro" id="IPR036188">
    <property type="entry name" value="FAD/NAD-bd_sf"/>
</dbReference>
<dbReference type="KEGG" id="gba:J421_4732"/>